<dbReference type="CDD" id="cd14798">
    <property type="entry name" value="RX-CC_like"/>
    <property type="match status" value="1"/>
</dbReference>
<dbReference type="SUPFAM" id="SSF52540">
    <property type="entry name" value="P-loop containing nucleoside triphosphate hydrolases"/>
    <property type="match status" value="1"/>
</dbReference>
<keyword evidence="6" id="KW-0433">Leucine-rich repeat</keyword>
<keyword evidence="9" id="KW-0547">Nucleotide-binding</keyword>
<dbReference type="GO" id="GO:0009626">
    <property type="term" value="P:plant-type hypersensitive response"/>
    <property type="evidence" value="ECO:0007669"/>
    <property type="project" value="UniProtKB-KW"/>
</dbReference>
<dbReference type="GO" id="GO:0005737">
    <property type="term" value="C:cytoplasm"/>
    <property type="evidence" value="ECO:0007669"/>
    <property type="project" value="UniProtKB-SubCell"/>
</dbReference>
<dbReference type="PANTHER" id="PTHR23155">
    <property type="entry name" value="DISEASE RESISTANCE PROTEIN RP"/>
    <property type="match status" value="1"/>
</dbReference>
<dbReference type="InterPro" id="IPR038005">
    <property type="entry name" value="RX-like_CC"/>
</dbReference>
<name>A0AAV1DMM3_OLDCO</name>
<evidence type="ECO:0000259" key="14">
    <source>
        <dbReference type="Pfam" id="PF12061"/>
    </source>
</evidence>
<evidence type="ECO:0000256" key="3">
    <source>
        <dbReference type="ARBA" id="ARBA00004496"/>
    </source>
</evidence>
<evidence type="ECO:0000256" key="7">
    <source>
        <dbReference type="ARBA" id="ARBA00022667"/>
    </source>
</evidence>
<evidence type="ECO:0000259" key="16">
    <source>
        <dbReference type="Pfam" id="PF23598"/>
    </source>
</evidence>
<keyword evidence="10" id="KW-0611">Plant defense</keyword>
<dbReference type="Pfam" id="PF00931">
    <property type="entry name" value="NB-ARC"/>
    <property type="match status" value="1"/>
</dbReference>
<dbReference type="GO" id="GO:0005524">
    <property type="term" value="F:ATP binding"/>
    <property type="evidence" value="ECO:0007669"/>
    <property type="project" value="UniProtKB-KW"/>
</dbReference>
<keyword evidence="7" id="KW-0381">Hypersensitive response</keyword>
<comment type="function">
    <text evidence="1">Confers resistance to late blight (Phytophthora infestans) races carrying the avirulence gene Avr1. Resistance proteins guard the plant against pathogens that contain an appropriate avirulence protein via an indirect interaction with this avirulence protein. That triggers a defense system including the hypersensitive response, which restricts the pathogen growth.</text>
</comment>
<dbReference type="PANTHER" id="PTHR23155:SF1152">
    <property type="entry name" value="AAA+ ATPASE DOMAIN-CONTAINING PROTEIN"/>
    <property type="match status" value="1"/>
</dbReference>
<evidence type="ECO:0000256" key="11">
    <source>
        <dbReference type="ARBA" id="ARBA00022840"/>
    </source>
</evidence>
<evidence type="ECO:0000256" key="12">
    <source>
        <dbReference type="ARBA" id="ARBA00023054"/>
    </source>
</evidence>
<proteinExistence type="inferred from homology"/>
<dbReference type="InterPro" id="IPR027417">
    <property type="entry name" value="P-loop_NTPase"/>
</dbReference>
<evidence type="ECO:0000256" key="5">
    <source>
        <dbReference type="ARBA" id="ARBA00022490"/>
    </source>
</evidence>
<evidence type="ECO:0000313" key="17">
    <source>
        <dbReference type="EMBL" id="CAI9109136.1"/>
    </source>
</evidence>
<evidence type="ECO:0000259" key="13">
    <source>
        <dbReference type="Pfam" id="PF00931"/>
    </source>
</evidence>
<dbReference type="PRINTS" id="PR00364">
    <property type="entry name" value="DISEASERSIST"/>
</dbReference>
<evidence type="ECO:0000256" key="6">
    <source>
        <dbReference type="ARBA" id="ARBA00022614"/>
    </source>
</evidence>
<evidence type="ECO:0000256" key="1">
    <source>
        <dbReference type="ARBA" id="ARBA00002074"/>
    </source>
</evidence>
<evidence type="ECO:0000313" key="18">
    <source>
        <dbReference type="Proteomes" id="UP001161247"/>
    </source>
</evidence>
<dbReference type="Gene3D" id="1.10.8.430">
    <property type="entry name" value="Helical domain of apoptotic protease-activating factors"/>
    <property type="match status" value="1"/>
</dbReference>
<dbReference type="GO" id="GO:0043531">
    <property type="term" value="F:ADP binding"/>
    <property type="evidence" value="ECO:0007669"/>
    <property type="project" value="InterPro"/>
</dbReference>
<evidence type="ECO:0000256" key="10">
    <source>
        <dbReference type="ARBA" id="ARBA00022821"/>
    </source>
</evidence>
<evidence type="ECO:0000256" key="4">
    <source>
        <dbReference type="ARBA" id="ARBA00008894"/>
    </source>
</evidence>
<dbReference type="FunFam" id="1.10.10.10:FF:000322">
    <property type="entry name" value="Probable disease resistance protein At1g63360"/>
    <property type="match status" value="1"/>
</dbReference>
<evidence type="ECO:0000256" key="8">
    <source>
        <dbReference type="ARBA" id="ARBA00022737"/>
    </source>
</evidence>
<feature type="domain" description="Late blight resistance protein R1A-like N-terminal" evidence="14">
    <location>
        <begin position="123"/>
        <end position="353"/>
    </location>
</feature>
<comment type="similarity">
    <text evidence="4">Belongs to the disease resistance NB-LRR family.</text>
</comment>
<keyword evidence="5" id="KW-0963">Cytoplasm</keyword>
<dbReference type="Gene3D" id="1.10.10.10">
    <property type="entry name" value="Winged helix-like DNA-binding domain superfamily/Winged helix DNA-binding domain"/>
    <property type="match status" value="1"/>
</dbReference>
<dbReference type="Pfam" id="PF12061">
    <property type="entry name" value="NB-LRR"/>
    <property type="match status" value="1"/>
</dbReference>
<gene>
    <name evidence="17" type="ORF">OLC1_LOCUS17088</name>
</gene>
<evidence type="ECO:0000259" key="15">
    <source>
        <dbReference type="Pfam" id="PF23559"/>
    </source>
</evidence>
<dbReference type="InterPro" id="IPR055414">
    <property type="entry name" value="LRR_R13L4/SHOC2-like"/>
</dbReference>
<protein>
    <submittedName>
        <fullName evidence="17">OLC1v1008898C1</fullName>
    </submittedName>
</protein>
<dbReference type="GO" id="GO:0016020">
    <property type="term" value="C:membrane"/>
    <property type="evidence" value="ECO:0007669"/>
    <property type="project" value="UniProtKB-SubCell"/>
</dbReference>
<dbReference type="FunFam" id="3.40.50.300:FF:001091">
    <property type="entry name" value="Probable disease resistance protein At1g61300"/>
    <property type="match status" value="1"/>
</dbReference>
<dbReference type="SUPFAM" id="SSF52058">
    <property type="entry name" value="L domain-like"/>
    <property type="match status" value="1"/>
</dbReference>
<reference evidence="17" key="1">
    <citation type="submission" date="2023-03" db="EMBL/GenBank/DDBJ databases">
        <authorList>
            <person name="Julca I."/>
        </authorList>
    </citation>
    <scope>NUCLEOTIDE SEQUENCE</scope>
</reference>
<dbReference type="Proteomes" id="UP001161247">
    <property type="component" value="Chromosome 6"/>
</dbReference>
<dbReference type="Pfam" id="PF23559">
    <property type="entry name" value="WHD_DRP"/>
    <property type="match status" value="1"/>
</dbReference>
<dbReference type="GO" id="GO:0051607">
    <property type="term" value="P:defense response to virus"/>
    <property type="evidence" value="ECO:0007669"/>
    <property type="project" value="UniProtKB-ARBA"/>
</dbReference>
<dbReference type="InterPro" id="IPR058922">
    <property type="entry name" value="WHD_DRP"/>
</dbReference>
<dbReference type="Gene3D" id="3.40.50.300">
    <property type="entry name" value="P-loop containing nucleotide triphosphate hydrolases"/>
    <property type="match status" value="1"/>
</dbReference>
<dbReference type="AlphaFoldDB" id="A0AAV1DMM3"/>
<dbReference type="InterPro" id="IPR044974">
    <property type="entry name" value="Disease_R_plants"/>
</dbReference>
<keyword evidence="18" id="KW-1185">Reference proteome</keyword>
<dbReference type="InterPro" id="IPR002182">
    <property type="entry name" value="NB-ARC"/>
</dbReference>
<dbReference type="InterPro" id="IPR021929">
    <property type="entry name" value="R1A-like_N"/>
</dbReference>
<keyword evidence="8" id="KW-0677">Repeat</keyword>
<dbReference type="InterPro" id="IPR032675">
    <property type="entry name" value="LRR_dom_sf"/>
</dbReference>
<feature type="domain" description="Disease resistance R13L4/SHOC-2-like LRR" evidence="16">
    <location>
        <begin position="917"/>
        <end position="1198"/>
    </location>
</feature>
<keyword evidence="12" id="KW-0175">Coiled coil</keyword>
<dbReference type="Pfam" id="PF23598">
    <property type="entry name" value="LRR_14"/>
    <property type="match status" value="1"/>
</dbReference>
<dbReference type="EMBL" id="OX459123">
    <property type="protein sequence ID" value="CAI9109136.1"/>
    <property type="molecule type" value="Genomic_DNA"/>
</dbReference>
<accession>A0AAV1DMM3</accession>
<keyword evidence="11" id="KW-0067">ATP-binding</keyword>
<dbReference type="Gene3D" id="3.80.10.10">
    <property type="entry name" value="Ribonuclease Inhibitor"/>
    <property type="match status" value="1"/>
</dbReference>
<comment type="subcellular location">
    <subcellularLocation>
        <location evidence="3">Cytoplasm</location>
    </subcellularLocation>
    <subcellularLocation>
        <location evidence="2">Membrane</location>
        <topology evidence="2">Peripheral membrane protein</topology>
    </subcellularLocation>
</comment>
<organism evidence="17 18">
    <name type="scientific">Oldenlandia corymbosa var. corymbosa</name>
    <dbReference type="NCBI Taxonomy" id="529605"/>
    <lineage>
        <taxon>Eukaryota</taxon>
        <taxon>Viridiplantae</taxon>
        <taxon>Streptophyta</taxon>
        <taxon>Embryophyta</taxon>
        <taxon>Tracheophyta</taxon>
        <taxon>Spermatophyta</taxon>
        <taxon>Magnoliopsida</taxon>
        <taxon>eudicotyledons</taxon>
        <taxon>Gunneridae</taxon>
        <taxon>Pentapetalae</taxon>
        <taxon>asterids</taxon>
        <taxon>lamiids</taxon>
        <taxon>Gentianales</taxon>
        <taxon>Rubiaceae</taxon>
        <taxon>Rubioideae</taxon>
        <taxon>Spermacoceae</taxon>
        <taxon>Hedyotis-Oldenlandia complex</taxon>
        <taxon>Oldenlandia</taxon>
    </lineage>
</organism>
<evidence type="ECO:0000256" key="2">
    <source>
        <dbReference type="ARBA" id="ARBA00004170"/>
    </source>
</evidence>
<evidence type="ECO:0000256" key="9">
    <source>
        <dbReference type="ARBA" id="ARBA00022741"/>
    </source>
</evidence>
<dbReference type="InterPro" id="IPR036388">
    <property type="entry name" value="WH-like_DNA-bd_sf"/>
</dbReference>
<feature type="domain" description="NB-ARC" evidence="13">
    <location>
        <begin position="535"/>
        <end position="695"/>
    </location>
</feature>
<feature type="domain" description="Disease resistance protein winged helix" evidence="15">
    <location>
        <begin position="779"/>
        <end position="849"/>
    </location>
</feature>
<sequence>MASDLITCIGSAVDDLQFLVDSGVANLNSGIKLLMFKLRNIRTFLFSAKILSNDDPTLGSLLLAIEDFVCDIGKRFHTACLFLCGEATSEQFHTDFLEPDSEAGFGEDFTTWDEQISEFYVVILEDIQRQSFRLTADSVSSIMVSVLQNLEAFHSLEWEVNGEILGEPMKALEEQMKLLRNLASFVSRAVDSDACKDLCAHVEVISINAAFLLFRCDPEECDESICCEMLLSISVLIQRIMPVDPQVYKTYTEVLNSSKSGRRSLAPADRDVGEEEIYARQFLESLMSNVLEMPQLCAHAVSMLDQFQELYDGLGSLRTILSHQPNKFDLETKDHIFDLVCDAAVLIFTSHQTHVITDHELQHLLNAISRLIAAELREESATPESMFNIVPTTAPLSFVDFLLEKLEELTSCEAETNSRGYPQIIKDELVFLRSFIGDIAELRHEKEELQTLWDHTMELVYKVEHLIDYLVVCDLSDSFVASFDSIMKLFGSIKMEVEIWKSEITLQRLTMTHCPVPPQRTLSLDNDVVGFLDEAESITNRLTRGSKKLQIVAIVGMPGQGKTTLATKIYNNDSVACHFAVRARATVSQIFEKKRILLEILNQIDPNKCAGITSDNDLVQIVWRSLRGMRYLIFLDDIWEAEALSSLKEAFPDDHMASRIMLTSRHHDISTNAEPHMLRPFNEDESMDLLQRKLFGGSGWPIELVDLGIEITEICKGLPLTIVIVAGVLASTETKGWRTILGGLRSGTISSTEQCWNTLELSYKHLPEHLRPCLLYFAMFPEDEDVSVRKLISLWAAEGFIRKDETKRIEDVAENYLKDLIGRSLLMVAQQKSMRGAKTCRVHDLLHEFCLQKAKDEHFFSSLGENEFLEFQAPHNLRRLCINSDPKHLIRFSNFFPHARSLRFSYYLHRVPQNLSFLIHICKLLRVLDLGHVNLSPVFPSEIGDLVQLAFLAIQGHMREIPSLIGNLSNLETFILNRITGEKAISFPESFWNLRKLRHLYVTSPGGTFPMENLGSSSNLCGLGWLSGLAIPFRGNRMEGLMKKFPNVRKLKCILWDIDEKVGDYIKVAVPEFLSRLESLGMSLFYGIEEPQGIRFEFSLPANLKKLTLLRFHLSSESLLTIANLSNLEVLKLKAVSFENDTWKMQEEKFPKLRFLQLSSWKLHWWSASEDHFDCLERLVLTSCGFLKEMPSCLEEISTLEVIQVARCSATVVELVGRIKEVQEEHGNSELKIITS</sequence>
<dbReference type="InterPro" id="IPR042197">
    <property type="entry name" value="Apaf_helical"/>
</dbReference>